<evidence type="ECO:0000256" key="3">
    <source>
        <dbReference type="ARBA" id="ARBA00023194"/>
    </source>
</evidence>
<dbReference type="OrthoDB" id="9769888at2"/>
<comment type="caution">
    <text evidence="5">The sequence shown here is derived from an EMBL/GenBank/DDBJ whole genome shotgun (WGS) entry which is preliminary data.</text>
</comment>
<dbReference type="PANTHER" id="PTHR10696:SF56">
    <property type="entry name" value="TAUD_TFDA-LIKE DOMAIN-CONTAINING PROTEIN"/>
    <property type="match status" value="1"/>
</dbReference>
<proteinExistence type="predicted"/>
<accession>A0A0M9GEN7</accession>
<dbReference type="RefSeq" id="WP_054063638.1">
    <property type="nucleotide sequence ID" value="NZ_JSYZ01000016.1"/>
</dbReference>
<dbReference type="Gene3D" id="3.60.130.10">
    <property type="entry name" value="Clavaminate synthase-like"/>
    <property type="match status" value="1"/>
</dbReference>
<keyword evidence="6" id="KW-1185">Reference proteome</keyword>
<dbReference type="PANTHER" id="PTHR10696">
    <property type="entry name" value="GAMMA-BUTYROBETAINE HYDROXYLASE-RELATED"/>
    <property type="match status" value="1"/>
</dbReference>
<sequence>MDLSDLSCGTAKLCSSGNCRDLFKLDRSAIEDTFKSAGLLLFRGFETSPQIFESFASQFSSQTIISPGEAKLGSAVGSGMQMIARDGAEQDLHQENGAIASRPELLWFYCATPAASQGQTTYADGIAIWQALAAETRERFLAQKIKYSDCLPREAWLTADGFLDARMHVGSLRLKGSSVRFDDDDTLIREYISPAVVSPKWCQQAAFVNSLRGPYNHTVTFEDGTAIPQCVLDEIDDVHRALVQEVHWQAGDIMLIDNTRYVHGRRAFQCSARTHYTFMSLANF</sequence>
<evidence type="ECO:0000256" key="2">
    <source>
        <dbReference type="ARBA" id="ARBA00023002"/>
    </source>
</evidence>
<dbReference type="PATRIC" id="fig|50340.43.peg.1418"/>
<dbReference type="AlphaFoldDB" id="A0A0M9GEN7"/>
<feature type="domain" description="TauD/TfdA-like" evidence="4">
    <location>
        <begin position="18"/>
        <end position="273"/>
    </location>
</feature>
<dbReference type="InterPro" id="IPR050411">
    <property type="entry name" value="AlphaKG_dependent_hydroxylases"/>
</dbReference>
<reference evidence="5 6" key="1">
    <citation type="journal article" date="2015" name="PLoS ONE">
        <title>Rice-Infecting Pseudomonas Genomes Are Highly Accessorized and Harbor Multiple Putative Virulence Mechanisms to Cause Sheath Brown Rot.</title>
        <authorList>
            <person name="Quibod I.L."/>
            <person name="Grande G."/>
            <person name="Oreiro E.G."/>
            <person name="Borja F.N."/>
            <person name="Dossa G.S."/>
            <person name="Mauleon R."/>
            <person name="Cruz C.V."/>
            <person name="Oliva R."/>
        </authorList>
    </citation>
    <scope>NUCLEOTIDE SEQUENCE [LARGE SCALE GENOMIC DNA]</scope>
    <source>
        <strain evidence="5 6">IRRI 6609</strain>
    </source>
</reference>
<dbReference type="Pfam" id="PF02668">
    <property type="entry name" value="TauD"/>
    <property type="match status" value="1"/>
</dbReference>
<dbReference type="STRING" id="50340.PF66_04114"/>
<dbReference type="EMBL" id="JSYZ01000016">
    <property type="protein sequence ID" value="KPA89263.1"/>
    <property type="molecule type" value="Genomic_DNA"/>
</dbReference>
<dbReference type="SUPFAM" id="SSF51197">
    <property type="entry name" value="Clavaminate synthase-like"/>
    <property type="match status" value="1"/>
</dbReference>
<keyword evidence="5" id="KW-0223">Dioxygenase</keyword>
<dbReference type="GO" id="GO:0017000">
    <property type="term" value="P:antibiotic biosynthetic process"/>
    <property type="evidence" value="ECO:0007669"/>
    <property type="project" value="UniProtKB-KW"/>
</dbReference>
<dbReference type="GO" id="GO:0016706">
    <property type="term" value="F:2-oxoglutarate-dependent dioxygenase activity"/>
    <property type="evidence" value="ECO:0007669"/>
    <property type="project" value="UniProtKB-ARBA"/>
</dbReference>
<name>A0A0M9GEN7_9PSED</name>
<evidence type="ECO:0000259" key="4">
    <source>
        <dbReference type="Pfam" id="PF02668"/>
    </source>
</evidence>
<protein>
    <submittedName>
        <fullName evidence="5">Putative taurine catabolism dioxygenase</fullName>
    </submittedName>
</protein>
<keyword evidence="2" id="KW-0560">Oxidoreductase</keyword>
<dbReference type="Proteomes" id="UP000037931">
    <property type="component" value="Unassembled WGS sequence"/>
</dbReference>
<dbReference type="InterPro" id="IPR042098">
    <property type="entry name" value="TauD-like_sf"/>
</dbReference>
<dbReference type="InterPro" id="IPR003819">
    <property type="entry name" value="TauD/TfdA-like"/>
</dbReference>
<evidence type="ECO:0000256" key="1">
    <source>
        <dbReference type="ARBA" id="ARBA00001954"/>
    </source>
</evidence>
<comment type="cofactor">
    <cofactor evidence="1">
        <name>Fe(2+)</name>
        <dbReference type="ChEBI" id="CHEBI:29033"/>
    </cofactor>
</comment>
<organism evidence="5 6">
    <name type="scientific">Pseudomonas asplenii</name>
    <dbReference type="NCBI Taxonomy" id="53407"/>
    <lineage>
        <taxon>Bacteria</taxon>
        <taxon>Pseudomonadati</taxon>
        <taxon>Pseudomonadota</taxon>
        <taxon>Gammaproteobacteria</taxon>
        <taxon>Pseudomonadales</taxon>
        <taxon>Pseudomonadaceae</taxon>
        <taxon>Pseudomonas</taxon>
    </lineage>
</organism>
<keyword evidence="3" id="KW-0045">Antibiotic biosynthesis</keyword>
<gene>
    <name evidence="5" type="ORF">PF66_04114</name>
</gene>
<evidence type="ECO:0000313" key="6">
    <source>
        <dbReference type="Proteomes" id="UP000037931"/>
    </source>
</evidence>
<evidence type="ECO:0000313" key="5">
    <source>
        <dbReference type="EMBL" id="KPA89263.1"/>
    </source>
</evidence>